<feature type="non-terminal residue" evidence="1">
    <location>
        <position position="1"/>
    </location>
</feature>
<sequence>RMDSPFYFEEHSFSVSESDSLPNVYYIILDGYPRNDVLKKHLDFDNSEFTNFLKQREFYVAENSYSNYSLSSTSIPATMNMNYINFLTDELGEDSRSYDPLLGKDFGLYADNQVIKNFKSMGYKVAKIGSVPMYLHEIPLADLSLCYKSIHLMDNRLFDTVGRTSMMGYFIERWSEDLQRQIILCAFEELPKISSYYEEPVFVWSHIMLPHFPLIFGPNGEPITPGLSLLVMNNPEFTESDW</sequence>
<reference evidence="1" key="1">
    <citation type="submission" date="2018-05" db="EMBL/GenBank/DDBJ databases">
        <authorList>
            <person name="Lanie J.A."/>
            <person name="Ng W.-L."/>
            <person name="Kazmierczak K.M."/>
            <person name="Andrzejewski T.M."/>
            <person name="Davidsen T.M."/>
            <person name="Wayne K.J."/>
            <person name="Tettelin H."/>
            <person name="Glass J.I."/>
            <person name="Rusch D."/>
            <person name="Podicherti R."/>
            <person name="Tsui H.-C.T."/>
            <person name="Winkler M.E."/>
        </authorList>
    </citation>
    <scope>NUCLEOTIDE SEQUENCE</scope>
</reference>
<dbReference type="AlphaFoldDB" id="A0A383C5H8"/>
<feature type="non-terminal residue" evidence="1">
    <location>
        <position position="242"/>
    </location>
</feature>
<gene>
    <name evidence="1" type="ORF">METZ01_LOCUS479729</name>
</gene>
<dbReference type="Gene3D" id="3.40.720.10">
    <property type="entry name" value="Alkaline Phosphatase, subunit A"/>
    <property type="match status" value="1"/>
</dbReference>
<dbReference type="EMBL" id="UINC01205621">
    <property type="protein sequence ID" value="SVE26875.1"/>
    <property type="molecule type" value="Genomic_DNA"/>
</dbReference>
<organism evidence="1">
    <name type="scientific">marine metagenome</name>
    <dbReference type="NCBI Taxonomy" id="408172"/>
    <lineage>
        <taxon>unclassified sequences</taxon>
        <taxon>metagenomes</taxon>
        <taxon>ecological metagenomes</taxon>
    </lineage>
</organism>
<proteinExistence type="predicted"/>
<evidence type="ECO:0008006" key="2">
    <source>
        <dbReference type="Google" id="ProtNLM"/>
    </source>
</evidence>
<evidence type="ECO:0000313" key="1">
    <source>
        <dbReference type="EMBL" id="SVE26875.1"/>
    </source>
</evidence>
<accession>A0A383C5H8</accession>
<protein>
    <recommendedName>
        <fullName evidence="2">Sulfatase N-terminal domain-containing protein</fullName>
    </recommendedName>
</protein>
<dbReference type="InterPro" id="IPR017850">
    <property type="entry name" value="Alkaline_phosphatase_core_sf"/>
</dbReference>
<name>A0A383C5H8_9ZZZZ</name>